<evidence type="ECO:0000313" key="2">
    <source>
        <dbReference type="EMBL" id="KAJ8607788.1"/>
    </source>
</evidence>
<dbReference type="EMBL" id="JAQMWT010000197">
    <property type="protein sequence ID" value="KAJ8607788.1"/>
    <property type="molecule type" value="Genomic_DNA"/>
</dbReference>
<organism evidence="2 3">
    <name type="scientific">Chrysophaeum taylorii</name>
    <dbReference type="NCBI Taxonomy" id="2483200"/>
    <lineage>
        <taxon>Eukaryota</taxon>
        <taxon>Sar</taxon>
        <taxon>Stramenopiles</taxon>
        <taxon>Ochrophyta</taxon>
        <taxon>Pelagophyceae</taxon>
        <taxon>Pelagomonadales</taxon>
        <taxon>Pelagomonadaceae</taxon>
        <taxon>Chrysophaeum</taxon>
    </lineage>
</organism>
<keyword evidence="3" id="KW-1185">Reference proteome</keyword>
<dbReference type="AlphaFoldDB" id="A0AAD7UJ26"/>
<proteinExistence type="predicted"/>
<evidence type="ECO:0000313" key="3">
    <source>
        <dbReference type="Proteomes" id="UP001230188"/>
    </source>
</evidence>
<evidence type="ECO:0000256" key="1">
    <source>
        <dbReference type="SAM" id="MobiDB-lite"/>
    </source>
</evidence>
<dbReference type="Proteomes" id="UP001230188">
    <property type="component" value="Unassembled WGS sequence"/>
</dbReference>
<reference evidence="2" key="1">
    <citation type="submission" date="2023-01" db="EMBL/GenBank/DDBJ databases">
        <title>Metagenome sequencing of chrysophaentin producing Chrysophaeum taylorii.</title>
        <authorList>
            <person name="Davison J."/>
            <person name="Bewley C."/>
        </authorList>
    </citation>
    <scope>NUCLEOTIDE SEQUENCE</scope>
    <source>
        <strain evidence="2">NIES-1699</strain>
    </source>
</reference>
<protein>
    <submittedName>
        <fullName evidence="2">Uncharacterized protein</fullName>
    </submittedName>
</protein>
<sequence length="289" mass="32540">MSMILMMNVKRNRKRPFATTTQTKTARRSATKKKKRKENAAEINRARNASKAAYKRRVEEQSRLLFAKERGVIWEPLRIYDPLLACELVVGNETGSDGATSFEFRWQAEQFARGRSAKFGTVLEARECEHDVLCVVCGAAETARARASKKARCGVRAATPDEEAQDECRFVEIYWRSPKNRPLCLAKPHGALAKLCCDRMETRPQPTLGPASRPSCCACPCRVSQNDLQRHRHPPNPLRIVQPETPLSPRDQAPGSTDSSRRPPRGATTPPCLRQVASRRVRLPCQHLL</sequence>
<accession>A0AAD7UJ26</accession>
<feature type="region of interest" description="Disordered" evidence="1">
    <location>
        <begin position="17"/>
        <end position="46"/>
    </location>
</feature>
<feature type="region of interest" description="Disordered" evidence="1">
    <location>
        <begin position="227"/>
        <end position="272"/>
    </location>
</feature>
<name>A0AAD7UJ26_9STRA</name>
<feature type="non-terminal residue" evidence="2">
    <location>
        <position position="289"/>
    </location>
</feature>
<feature type="compositionally biased region" description="Basic residues" evidence="1">
    <location>
        <begin position="25"/>
        <end position="37"/>
    </location>
</feature>
<comment type="caution">
    <text evidence="2">The sequence shown here is derived from an EMBL/GenBank/DDBJ whole genome shotgun (WGS) entry which is preliminary data.</text>
</comment>
<gene>
    <name evidence="2" type="ORF">CTAYLR_010166</name>
</gene>